<feature type="compositionally biased region" description="Basic and acidic residues" evidence="1">
    <location>
        <begin position="488"/>
        <end position="512"/>
    </location>
</feature>
<name>A0A9C6U7F1_FRAOC</name>
<feature type="compositionally biased region" description="Basic and acidic residues" evidence="1">
    <location>
        <begin position="712"/>
        <end position="727"/>
    </location>
</feature>
<feature type="region of interest" description="Disordered" evidence="1">
    <location>
        <begin position="216"/>
        <end position="551"/>
    </location>
</feature>
<evidence type="ECO:0000313" key="2">
    <source>
        <dbReference type="Proteomes" id="UP000504606"/>
    </source>
</evidence>
<feature type="region of interest" description="Disordered" evidence="1">
    <location>
        <begin position="697"/>
        <end position="748"/>
    </location>
</feature>
<keyword evidence="2" id="KW-1185">Reference proteome</keyword>
<feature type="compositionally biased region" description="Acidic residues" evidence="1">
    <location>
        <begin position="1017"/>
        <end position="1026"/>
    </location>
</feature>
<gene>
    <name evidence="3" type="primary">LOC113202678</name>
</gene>
<accession>A0A9C6U7F1</accession>
<feature type="compositionally biased region" description="Polar residues" evidence="1">
    <location>
        <begin position="623"/>
        <end position="635"/>
    </location>
</feature>
<dbReference type="KEGG" id="foc:113202678"/>
<feature type="compositionally biased region" description="Polar residues" evidence="1">
    <location>
        <begin position="216"/>
        <end position="240"/>
    </location>
</feature>
<feature type="region of interest" description="Disordered" evidence="1">
    <location>
        <begin position="1054"/>
        <end position="1074"/>
    </location>
</feature>
<reference evidence="3" key="2">
    <citation type="submission" date="2025-08" db="UniProtKB">
        <authorList>
            <consortium name="RefSeq"/>
        </authorList>
    </citation>
    <scope>IDENTIFICATION</scope>
    <source>
        <tissue evidence="3">Whole organism</tissue>
    </source>
</reference>
<evidence type="ECO:0000313" key="3">
    <source>
        <dbReference type="RefSeq" id="XP_052124987.1"/>
    </source>
</evidence>
<protein>
    <submittedName>
        <fullName evidence="3">Uncharacterized protein LOC113202678</fullName>
    </submittedName>
</protein>
<feature type="compositionally biased region" description="Polar residues" evidence="1">
    <location>
        <begin position="516"/>
        <end position="547"/>
    </location>
</feature>
<feature type="compositionally biased region" description="Polar residues" evidence="1">
    <location>
        <begin position="837"/>
        <end position="853"/>
    </location>
</feature>
<feature type="region of interest" description="Disordered" evidence="1">
    <location>
        <begin position="1157"/>
        <end position="1193"/>
    </location>
</feature>
<feature type="region of interest" description="Disordered" evidence="1">
    <location>
        <begin position="611"/>
        <end position="644"/>
    </location>
</feature>
<sequence length="1313" mass="145266">MSKKNQDLSKLRKKLEQSSKKTRRSTDLRRSLGRKSVGDSSFSDIATLEQASFSGSTFNESCHLNPDSAIIDPAVTENPDWFKTLPPDLQASESSILEALQKDRDTQLPNNSNISLVNASFDKRKVHEVLDCSVVVSRESIDRQIKRPSLNVDDSASGSPLIENLSKELPQRRPNTLGKGLRKRSKNSLDAQFRNALEESEHSDESLEVPRKISKTFSKEASNQNTVAPRSKKSSPNENSLGELPQRRPTTLGKGLRKRSKNSLDAEFRKALEESGHSDESLEVSRKTRAKEGSNENNITTHSKNVDLEPSPVQDSLGQLPQRRPNSLGKGRRTRSKSSLDAEFREALEDSGQSEENLEALRKLSKSSSNEISQKHKLSSLGQTQNQGPLLTDNIPEDLPRRRPNTLGKGLRNKSKNSLDAEFRKALEESGHSDESLEVSRNARAKEGSDHNNITTHSKNSCIQDSPEEVPQRRSSFLGKGQRTRSKSSLDVELREALEDSAHSEENLEALRKLPKSSSNEISQKHNLSTLSKTPNLGSPTTENLSGQYLRRRSHTQLLKLTSRTLATANIDKSVDESLDLPRRKQTTIGKYLKRDFADNSALDEFKKVLEDTSSSEDERDNVGNTATPNESLSRNPVHDKENVPHIKITPVLEHSGSDSFNLPLGAEASNLSGLPRDIEPKRKSLFLGRKRVSKESAVSVVAEDTEPEPSQESRKTDSRGNLEPKSTKLGRMDNVPQSSEDSVTDNTRHLPLSTANIEVIQSDDLPVNLSAKSRNSSQFPVQTARSFSMLNISSPQVQSRKSQQVSVLSEIVPVNLSVSRESGMLSPRSAAVLSEHPSQAMNDTPLSTQESQAPRRISKSFQGKLIDKNLESPNLKSGDSVRNTGVDDESCHSSASTISLPSNLTSVGTDSVFTRGSSNAVKISCPETLTSSVPTIDTPGSDSVFTYPAKNKLLKSSSLQTESIPSSNSIPPTNVPEVRQDGNDSWTENPYPDRTMDSFGIGELEPLGKDSSPISESDDESDEGYANEGESSDRSENPRMAIKLSHLSDASAKSLSNSPVHSFPSPAANLKVSDGRKSIRSSLNQSNIGLENVVAAVKPNFEKTQNIGKKIKAPLKAPPKKLTEPELDKMRSGLKKWMDDIKKDVHTTVEESRLVSTLKTTSFKKPEKPAPKAAKGPAKKKDPDPYFGDYRPPKRVKPRPYVTDKMYKFLEKKLKDKFGLEARIKAEDFVAVLCNLVQNTIKEKNKNKYHKMVFKLRSEMVKLGLIRTQFDYHLFIEDYLPDAFRVKSIPCYGCSKGPTLDVEDLYSDLSVK</sequence>
<feature type="region of interest" description="Disordered" evidence="1">
    <location>
        <begin position="958"/>
        <end position="1039"/>
    </location>
</feature>
<dbReference type="RefSeq" id="XP_052124987.1">
    <property type="nucleotide sequence ID" value="XM_052269027.1"/>
</dbReference>
<feature type="region of interest" description="Disordered" evidence="1">
    <location>
        <begin position="1"/>
        <end position="40"/>
    </location>
</feature>
<proteinExistence type="predicted"/>
<feature type="compositionally biased region" description="Polar residues" evidence="1">
    <location>
        <begin position="893"/>
        <end position="908"/>
    </location>
</feature>
<dbReference type="GeneID" id="113202678"/>
<feature type="region of interest" description="Disordered" evidence="1">
    <location>
        <begin position="150"/>
        <end position="187"/>
    </location>
</feature>
<feature type="compositionally biased region" description="Basic and acidic residues" evidence="1">
    <location>
        <begin position="262"/>
        <end position="294"/>
    </location>
</feature>
<feature type="region of interest" description="Disordered" evidence="1">
    <location>
        <begin position="870"/>
        <end position="908"/>
    </location>
</feature>
<organism evidence="2 3">
    <name type="scientific">Frankliniella occidentalis</name>
    <name type="common">Western flower thrips</name>
    <name type="synonym">Euthrips occidentalis</name>
    <dbReference type="NCBI Taxonomy" id="133901"/>
    <lineage>
        <taxon>Eukaryota</taxon>
        <taxon>Metazoa</taxon>
        <taxon>Ecdysozoa</taxon>
        <taxon>Arthropoda</taxon>
        <taxon>Hexapoda</taxon>
        <taxon>Insecta</taxon>
        <taxon>Pterygota</taxon>
        <taxon>Neoptera</taxon>
        <taxon>Paraneoptera</taxon>
        <taxon>Thysanoptera</taxon>
        <taxon>Terebrantia</taxon>
        <taxon>Thripoidea</taxon>
        <taxon>Thripidae</taxon>
        <taxon>Frankliniella</taxon>
    </lineage>
</organism>
<dbReference type="OrthoDB" id="7490880at2759"/>
<feature type="compositionally biased region" description="Basic and acidic residues" evidence="1">
    <location>
        <begin position="417"/>
        <end position="435"/>
    </location>
</feature>
<feature type="compositionally biased region" description="Polar residues" evidence="1">
    <location>
        <begin position="380"/>
        <end position="389"/>
    </location>
</feature>
<feature type="compositionally biased region" description="Polar residues" evidence="1">
    <location>
        <begin position="451"/>
        <end position="464"/>
    </location>
</feature>
<feature type="compositionally biased region" description="Polar residues" evidence="1">
    <location>
        <begin position="872"/>
        <end position="884"/>
    </location>
</feature>
<feature type="compositionally biased region" description="Basic and acidic residues" evidence="1">
    <location>
        <begin position="1"/>
        <end position="30"/>
    </location>
</feature>
<reference evidence="3" key="1">
    <citation type="journal article" date="2018" name="Proc. Natl. Acad. Sci. U.S.A.">
        <title>Phylogenomics and the evolution of hemipteroid insects.</title>
        <authorList>
            <person name="Johnson K.P."/>
            <person name="Dietrich C.H."/>
            <person name="Friedrich F."/>
            <person name="Beutel R.G."/>
            <person name="Wipfler B."/>
            <person name="Peters R.S."/>
            <person name="Allen J.M."/>
            <person name="Petersen M."/>
            <person name="Donath A."/>
            <person name="Walden K.K."/>
            <person name="Kozlov A.M."/>
            <person name="Podsiadlowski L."/>
            <person name="Mayer C."/>
            <person name="Meusemann K."/>
            <person name="Vasilikopoulos A."/>
            <person name="Waterhouse R.M."/>
            <person name="Cameron S.L."/>
            <person name="Weirauch C."/>
            <person name="Swanson D.R."/>
            <person name="Percy D.M."/>
            <person name="Hardy N.B."/>
            <person name="Terry I."/>
            <person name="Liu S."/>
            <person name="Zhou X."/>
            <person name="Misof B."/>
            <person name="Robertson H.M."/>
            <person name="Yoshizawa K."/>
        </authorList>
    </citation>
    <scope>NUCLEOTIDE SEQUENCE</scope>
    <source>
        <tissue evidence="3">Whole organism</tissue>
    </source>
</reference>
<feature type="compositionally biased region" description="Basic and acidic residues" evidence="1">
    <location>
        <begin position="338"/>
        <end position="348"/>
    </location>
</feature>
<feature type="region of interest" description="Disordered" evidence="1">
    <location>
        <begin position="836"/>
        <end position="857"/>
    </location>
</feature>
<evidence type="ECO:0000256" key="1">
    <source>
        <dbReference type="SAM" id="MobiDB-lite"/>
    </source>
</evidence>
<feature type="compositionally biased region" description="Polar residues" evidence="1">
    <location>
        <begin position="736"/>
        <end position="746"/>
    </location>
</feature>
<feature type="compositionally biased region" description="Low complexity" evidence="1">
    <location>
        <begin position="964"/>
        <end position="977"/>
    </location>
</feature>
<dbReference type="Proteomes" id="UP000504606">
    <property type="component" value="Unplaced"/>
</dbReference>